<feature type="domain" description="GtrA/DPMS transmembrane" evidence="7">
    <location>
        <begin position="230"/>
        <end position="347"/>
    </location>
</feature>
<evidence type="ECO:0000256" key="3">
    <source>
        <dbReference type="ARBA" id="ARBA00022989"/>
    </source>
</evidence>
<accession>A0AA45CS74</accession>
<dbReference type="InterPro" id="IPR029044">
    <property type="entry name" value="Nucleotide-diphossugar_trans"/>
</dbReference>
<name>A0AA45CS74_STRSL</name>
<dbReference type="AlphaFoldDB" id="A0AA45CS74"/>
<feature type="domain" description="Glycosyltransferase 2-like" evidence="6">
    <location>
        <begin position="8"/>
        <end position="134"/>
    </location>
</feature>
<proteinExistence type="predicted"/>
<sequence length="354" mass="39555">MMFQDVVIVIPAYEPDDRLLELLKNIRDKENQMFDIILVDDGSGADFAPLFAIAQSNYACHLQRHADNKGKGRALKTAISYTLDNFPNAKGIVTIDSDGQHTYEDMMKCLAEFLQHPDSLVLGVRTFEKSVPLRSKFGNLLTRDVLGAMTGVHVSDTQTGLRVIPMSWLPKLLTVEGERYEFEMNMLLEAKEDNILICEVGIATIYLDENQSSHFDAIRDSIRIYKVFFKYIFSSLFSFLVDIVAFTILISLFNGLSFSAVTLASILARVISSVVNFTLNHKVVFKQGQSNSAIKYFTLVVVQIVLSSLLVTVLGNALTTLPISLVKILVDGTLFIVSYFVQKHLIFSGGENED</sequence>
<keyword evidence="4 5" id="KW-0472">Membrane</keyword>
<keyword evidence="8" id="KW-0808">Transferase</keyword>
<feature type="transmembrane region" description="Helical" evidence="5">
    <location>
        <begin position="228"/>
        <end position="250"/>
    </location>
</feature>
<dbReference type="InterPro" id="IPR007267">
    <property type="entry name" value="GtrA_DPMS_TM"/>
</dbReference>
<dbReference type="SUPFAM" id="SSF53448">
    <property type="entry name" value="Nucleotide-diphospho-sugar transferases"/>
    <property type="match status" value="1"/>
</dbReference>
<dbReference type="RefSeq" id="WP_110981275.1">
    <property type="nucleotide sequence ID" value="NZ_JALMLR010000005.1"/>
</dbReference>
<feature type="transmembrane region" description="Helical" evidence="5">
    <location>
        <begin position="296"/>
        <end position="315"/>
    </location>
</feature>
<evidence type="ECO:0000256" key="4">
    <source>
        <dbReference type="ARBA" id="ARBA00023136"/>
    </source>
</evidence>
<protein>
    <submittedName>
        <fullName evidence="8">Glycosyl transferase</fullName>
    </submittedName>
</protein>
<dbReference type="EMBL" id="NSIW01000016">
    <property type="protein sequence ID" value="PZD55985.1"/>
    <property type="molecule type" value="Genomic_DNA"/>
</dbReference>
<evidence type="ECO:0000313" key="8">
    <source>
        <dbReference type="EMBL" id="PZD55985.1"/>
    </source>
</evidence>
<dbReference type="Pfam" id="PF04138">
    <property type="entry name" value="GtrA_DPMS_TM"/>
    <property type="match status" value="1"/>
</dbReference>
<dbReference type="Pfam" id="PF00535">
    <property type="entry name" value="Glycos_transf_2"/>
    <property type="match status" value="1"/>
</dbReference>
<evidence type="ECO:0000259" key="7">
    <source>
        <dbReference type="Pfam" id="PF04138"/>
    </source>
</evidence>
<evidence type="ECO:0000256" key="5">
    <source>
        <dbReference type="SAM" id="Phobius"/>
    </source>
</evidence>
<dbReference type="PANTHER" id="PTHR10859">
    <property type="entry name" value="GLYCOSYL TRANSFERASE"/>
    <property type="match status" value="1"/>
</dbReference>
<organism evidence="8 9">
    <name type="scientific">Streptococcus salivarius</name>
    <dbReference type="NCBI Taxonomy" id="1304"/>
    <lineage>
        <taxon>Bacteria</taxon>
        <taxon>Bacillati</taxon>
        <taxon>Bacillota</taxon>
        <taxon>Bacilli</taxon>
        <taxon>Lactobacillales</taxon>
        <taxon>Streptococcaceae</taxon>
        <taxon>Streptococcus</taxon>
    </lineage>
</organism>
<reference evidence="8 9" key="1">
    <citation type="submission" date="2017-08" db="EMBL/GenBank/DDBJ databases">
        <title>Streptococcus salivarius strain HS0302 Genome.</title>
        <authorList>
            <person name="Smith J."/>
            <person name="Deng P."/>
            <person name="Geng M."/>
        </authorList>
    </citation>
    <scope>NUCLEOTIDE SEQUENCE [LARGE SCALE GENOMIC DNA]</scope>
    <source>
        <strain evidence="8 9">HS0302</strain>
    </source>
</reference>
<dbReference type="Proteomes" id="UP000248776">
    <property type="component" value="Unassembled WGS sequence"/>
</dbReference>
<dbReference type="GO" id="GO:0016740">
    <property type="term" value="F:transferase activity"/>
    <property type="evidence" value="ECO:0007669"/>
    <property type="project" value="UniProtKB-KW"/>
</dbReference>
<dbReference type="InterPro" id="IPR001173">
    <property type="entry name" value="Glyco_trans_2-like"/>
</dbReference>
<keyword evidence="3 5" id="KW-1133">Transmembrane helix</keyword>
<gene>
    <name evidence="8" type="ORF">CKU37_08325</name>
</gene>
<feature type="transmembrane region" description="Helical" evidence="5">
    <location>
        <begin position="321"/>
        <end position="341"/>
    </location>
</feature>
<dbReference type="GO" id="GO:0006487">
    <property type="term" value="P:protein N-linked glycosylation"/>
    <property type="evidence" value="ECO:0007669"/>
    <property type="project" value="TreeGrafter"/>
</dbReference>
<keyword evidence="2 5" id="KW-0812">Transmembrane</keyword>
<evidence type="ECO:0000259" key="6">
    <source>
        <dbReference type="Pfam" id="PF00535"/>
    </source>
</evidence>
<comment type="caution">
    <text evidence="8">The sequence shown here is derived from an EMBL/GenBank/DDBJ whole genome shotgun (WGS) entry which is preliminary data.</text>
</comment>
<dbReference type="CDD" id="cd04179">
    <property type="entry name" value="DPM_DPG-synthase_like"/>
    <property type="match status" value="1"/>
</dbReference>
<dbReference type="GO" id="GO:0016020">
    <property type="term" value="C:membrane"/>
    <property type="evidence" value="ECO:0007669"/>
    <property type="project" value="UniProtKB-SubCell"/>
</dbReference>
<feature type="transmembrane region" description="Helical" evidence="5">
    <location>
        <begin position="256"/>
        <end position="275"/>
    </location>
</feature>
<dbReference type="PANTHER" id="PTHR10859:SF114">
    <property type="entry name" value="DOLICHOL-PHOSPHATE MANNOSYLTRANSFERASE"/>
    <property type="match status" value="1"/>
</dbReference>
<comment type="subcellular location">
    <subcellularLocation>
        <location evidence="1">Membrane</location>
        <topology evidence="1">Multi-pass membrane protein</topology>
    </subcellularLocation>
</comment>
<evidence type="ECO:0000256" key="1">
    <source>
        <dbReference type="ARBA" id="ARBA00004141"/>
    </source>
</evidence>
<dbReference type="Gene3D" id="3.90.550.10">
    <property type="entry name" value="Spore Coat Polysaccharide Biosynthesis Protein SpsA, Chain A"/>
    <property type="match status" value="1"/>
</dbReference>
<evidence type="ECO:0000313" key="9">
    <source>
        <dbReference type="Proteomes" id="UP000248776"/>
    </source>
</evidence>
<evidence type="ECO:0000256" key="2">
    <source>
        <dbReference type="ARBA" id="ARBA00022692"/>
    </source>
</evidence>
<dbReference type="GO" id="GO:0000271">
    <property type="term" value="P:polysaccharide biosynthetic process"/>
    <property type="evidence" value="ECO:0007669"/>
    <property type="project" value="InterPro"/>
</dbReference>